<feature type="domain" description="Aminoglycoside phosphotransferase" evidence="1">
    <location>
        <begin position="106"/>
        <end position="246"/>
    </location>
</feature>
<dbReference type="InterPro" id="IPR011009">
    <property type="entry name" value="Kinase-like_dom_sf"/>
</dbReference>
<dbReference type="STRING" id="1163406.A0A0L0MXQ0"/>
<organism evidence="2 3">
    <name type="scientific">Tolypocladium ophioglossoides (strain CBS 100239)</name>
    <name type="common">Snaketongue truffleclub</name>
    <name type="synonym">Elaphocordyceps ophioglossoides</name>
    <dbReference type="NCBI Taxonomy" id="1163406"/>
    <lineage>
        <taxon>Eukaryota</taxon>
        <taxon>Fungi</taxon>
        <taxon>Dikarya</taxon>
        <taxon>Ascomycota</taxon>
        <taxon>Pezizomycotina</taxon>
        <taxon>Sordariomycetes</taxon>
        <taxon>Hypocreomycetidae</taxon>
        <taxon>Hypocreales</taxon>
        <taxon>Ophiocordycipitaceae</taxon>
        <taxon>Tolypocladium</taxon>
    </lineage>
</organism>
<proteinExistence type="predicted"/>
<gene>
    <name evidence="2" type="ORF">TOPH_08821</name>
</gene>
<name>A0A0L0MXQ0_TOLOC</name>
<sequence length="356" mass="40177">MASETQKYSVDDEIAAFFSQTSVRRETCDGLAKELVSGDQVVPVAVQGVCSYTVYAGQGLGYVVQFRLKSLELKRETAALARRIYGTFAPDVSFRQQLGEDSSTAGKEPLLVYVMNRIRGISHLDFILADVFPENSPENMARRKNLIQDVARFFALAWKAPQEVDQAYRNRIAETFEKELQILLVALPERFHTIIRATLASLPSIFSLPMVLLHKDFGDSNIMVDESSCHLVGVIDWAEAEIAPFGTNLHSLQRLMSKLHLKNGWIRYEDYDNLVRSFWETFSHEVGGLGEESSKAIKAARVLGLLRSWGFTSRLANKPKPIPIKDDDSGRYNMMMLDGLLLNPITRLEGLNEWLR</sequence>
<evidence type="ECO:0000313" key="3">
    <source>
        <dbReference type="Proteomes" id="UP000036947"/>
    </source>
</evidence>
<reference evidence="2 3" key="1">
    <citation type="journal article" date="2015" name="BMC Genomics">
        <title>The genome of the truffle-parasite Tolypocladium ophioglossoides and the evolution of antifungal peptaibiotics.</title>
        <authorList>
            <person name="Quandt C.A."/>
            <person name="Bushley K.E."/>
            <person name="Spatafora J.W."/>
        </authorList>
    </citation>
    <scope>NUCLEOTIDE SEQUENCE [LARGE SCALE GENOMIC DNA]</scope>
    <source>
        <strain evidence="2 3">CBS 100239</strain>
    </source>
</reference>
<comment type="caution">
    <text evidence="2">The sequence shown here is derived from an EMBL/GenBank/DDBJ whole genome shotgun (WGS) entry which is preliminary data.</text>
</comment>
<dbReference type="AlphaFoldDB" id="A0A0L0MXQ0"/>
<dbReference type="EMBL" id="LFRF01000054">
    <property type="protein sequence ID" value="KND86531.1"/>
    <property type="molecule type" value="Genomic_DNA"/>
</dbReference>
<dbReference type="Gene3D" id="3.90.1200.10">
    <property type="match status" value="1"/>
</dbReference>
<dbReference type="Pfam" id="PF01636">
    <property type="entry name" value="APH"/>
    <property type="match status" value="1"/>
</dbReference>
<dbReference type="Proteomes" id="UP000036947">
    <property type="component" value="Unassembled WGS sequence"/>
</dbReference>
<evidence type="ECO:0000313" key="2">
    <source>
        <dbReference type="EMBL" id="KND86531.1"/>
    </source>
</evidence>
<dbReference type="SUPFAM" id="SSF56112">
    <property type="entry name" value="Protein kinase-like (PK-like)"/>
    <property type="match status" value="1"/>
</dbReference>
<dbReference type="OrthoDB" id="5598852at2759"/>
<keyword evidence="3" id="KW-1185">Reference proteome</keyword>
<dbReference type="InterPro" id="IPR051678">
    <property type="entry name" value="AGP_Transferase"/>
</dbReference>
<accession>A0A0L0MXQ0</accession>
<dbReference type="PANTHER" id="PTHR21310">
    <property type="entry name" value="AMINOGLYCOSIDE PHOSPHOTRANSFERASE-RELATED-RELATED"/>
    <property type="match status" value="1"/>
</dbReference>
<evidence type="ECO:0000259" key="1">
    <source>
        <dbReference type="Pfam" id="PF01636"/>
    </source>
</evidence>
<dbReference type="InterPro" id="IPR002575">
    <property type="entry name" value="Aminoglycoside_PTrfase"/>
</dbReference>
<protein>
    <recommendedName>
        <fullName evidence="1">Aminoglycoside phosphotransferase domain-containing protein</fullName>
    </recommendedName>
</protein>